<dbReference type="EMBL" id="WXEW01000001">
    <property type="protein sequence ID" value="NAS21024.1"/>
    <property type="molecule type" value="Genomic_DNA"/>
</dbReference>
<evidence type="ECO:0000256" key="6">
    <source>
        <dbReference type="SAM" id="Phobius"/>
    </source>
</evidence>
<comment type="caution">
    <text evidence="8">The sequence shown here is derived from an EMBL/GenBank/DDBJ whole genome shotgun (WGS) entry which is preliminary data.</text>
</comment>
<organism evidence="8 9">
    <name type="scientific">Herbidospora solisilvae</name>
    <dbReference type="NCBI Taxonomy" id="2696284"/>
    <lineage>
        <taxon>Bacteria</taxon>
        <taxon>Bacillati</taxon>
        <taxon>Actinomycetota</taxon>
        <taxon>Actinomycetes</taxon>
        <taxon>Streptosporangiales</taxon>
        <taxon>Streptosporangiaceae</taxon>
        <taxon>Herbidospora</taxon>
    </lineage>
</organism>
<dbReference type="InterPro" id="IPR020846">
    <property type="entry name" value="MFS_dom"/>
</dbReference>
<dbReference type="GO" id="GO:0005886">
    <property type="term" value="C:plasma membrane"/>
    <property type="evidence" value="ECO:0007669"/>
    <property type="project" value="UniProtKB-SubCell"/>
</dbReference>
<dbReference type="PANTHER" id="PTHR43385:SF1">
    <property type="entry name" value="RIBOFLAVIN TRANSPORTER RIBJ"/>
    <property type="match status" value="1"/>
</dbReference>
<keyword evidence="3 6" id="KW-0812">Transmembrane</keyword>
<feature type="transmembrane region" description="Helical" evidence="6">
    <location>
        <begin position="115"/>
        <end position="139"/>
    </location>
</feature>
<evidence type="ECO:0000256" key="1">
    <source>
        <dbReference type="ARBA" id="ARBA00004651"/>
    </source>
</evidence>
<feature type="transmembrane region" description="Helical" evidence="6">
    <location>
        <begin position="227"/>
        <end position="253"/>
    </location>
</feature>
<proteinExistence type="predicted"/>
<dbReference type="PANTHER" id="PTHR43385">
    <property type="entry name" value="RIBOFLAVIN TRANSPORTER RIBJ"/>
    <property type="match status" value="1"/>
</dbReference>
<keyword evidence="2" id="KW-0813">Transport</keyword>
<evidence type="ECO:0000256" key="2">
    <source>
        <dbReference type="ARBA" id="ARBA00022448"/>
    </source>
</evidence>
<evidence type="ECO:0000256" key="5">
    <source>
        <dbReference type="ARBA" id="ARBA00023136"/>
    </source>
</evidence>
<dbReference type="InterPro" id="IPR011701">
    <property type="entry name" value="MFS"/>
</dbReference>
<dbReference type="GO" id="GO:0022857">
    <property type="term" value="F:transmembrane transporter activity"/>
    <property type="evidence" value="ECO:0007669"/>
    <property type="project" value="InterPro"/>
</dbReference>
<feature type="transmembrane region" description="Helical" evidence="6">
    <location>
        <begin position="151"/>
        <end position="174"/>
    </location>
</feature>
<name>A0A7C9JA15_9ACTN</name>
<feature type="transmembrane region" description="Helical" evidence="6">
    <location>
        <begin position="91"/>
        <end position="109"/>
    </location>
</feature>
<evidence type="ECO:0000256" key="4">
    <source>
        <dbReference type="ARBA" id="ARBA00022989"/>
    </source>
</evidence>
<keyword evidence="4 6" id="KW-1133">Transmembrane helix</keyword>
<feature type="domain" description="Major facilitator superfamily (MFS) profile" evidence="7">
    <location>
        <begin position="21"/>
        <end position="403"/>
    </location>
</feature>
<dbReference type="PROSITE" id="PS50850">
    <property type="entry name" value="MFS"/>
    <property type="match status" value="1"/>
</dbReference>
<evidence type="ECO:0000256" key="3">
    <source>
        <dbReference type="ARBA" id="ARBA00022692"/>
    </source>
</evidence>
<feature type="transmembrane region" description="Helical" evidence="6">
    <location>
        <begin position="180"/>
        <end position="201"/>
    </location>
</feature>
<dbReference type="RefSeq" id="WP_161478459.1">
    <property type="nucleotide sequence ID" value="NZ_WXEW01000001.1"/>
</dbReference>
<feature type="transmembrane region" description="Helical" evidence="6">
    <location>
        <begin position="313"/>
        <end position="334"/>
    </location>
</feature>
<comment type="subcellular location">
    <subcellularLocation>
        <location evidence="1">Cell membrane</location>
        <topology evidence="1">Multi-pass membrane protein</topology>
    </subcellularLocation>
</comment>
<dbReference type="InterPro" id="IPR052983">
    <property type="entry name" value="MFS_Riboflavin_Transporter"/>
</dbReference>
<feature type="transmembrane region" description="Helical" evidence="6">
    <location>
        <begin position="379"/>
        <end position="401"/>
    </location>
</feature>
<dbReference type="Gene3D" id="1.20.1250.20">
    <property type="entry name" value="MFS general substrate transporter like domains"/>
    <property type="match status" value="1"/>
</dbReference>
<feature type="transmembrane region" description="Helical" evidence="6">
    <location>
        <begin position="259"/>
        <end position="280"/>
    </location>
</feature>
<dbReference type="AlphaFoldDB" id="A0A7C9JA15"/>
<feature type="transmembrane region" description="Helical" evidence="6">
    <location>
        <begin position="21"/>
        <end position="41"/>
    </location>
</feature>
<keyword evidence="9" id="KW-1185">Reference proteome</keyword>
<reference evidence="8 9" key="1">
    <citation type="submission" date="2020-01" db="EMBL/GenBank/DDBJ databases">
        <title>Herbidospora sp. NEAU-GS84 nov., a novel actinomycete isolated from soil.</title>
        <authorList>
            <person name="Han L."/>
        </authorList>
    </citation>
    <scope>NUCLEOTIDE SEQUENCE [LARGE SCALE GENOMIC DNA]</scope>
    <source>
        <strain evidence="8 9">NEAU-GS84</strain>
    </source>
</reference>
<evidence type="ECO:0000259" key="7">
    <source>
        <dbReference type="PROSITE" id="PS50850"/>
    </source>
</evidence>
<dbReference type="SUPFAM" id="SSF103473">
    <property type="entry name" value="MFS general substrate transporter"/>
    <property type="match status" value="1"/>
</dbReference>
<feature type="transmembrane region" description="Helical" evidence="6">
    <location>
        <begin position="287"/>
        <end position="307"/>
    </location>
</feature>
<evidence type="ECO:0000313" key="9">
    <source>
        <dbReference type="Proteomes" id="UP000479526"/>
    </source>
</evidence>
<protein>
    <submittedName>
        <fullName evidence="8">MFS transporter</fullName>
    </submittedName>
</protein>
<dbReference type="InterPro" id="IPR036259">
    <property type="entry name" value="MFS_trans_sf"/>
</dbReference>
<accession>A0A7C9JA15</accession>
<gene>
    <name evidence="8" type="ORF">GT755_04900</name>
</gene>
<feature type="transmembrane region" description="Helical" evidence="6">
    <location>
        <begin position="355"/>
        <end position="373"/>
    </location>
</feature>
<feature type="transmembrane region" description="Helical" evidence="6">
    <location>
        <begin position="61"/>
        <end position="79"/>
    </location>
</feature>
<keyword evidence="5 6" id="KW-0472">Membrane</keyword>
<dbReference type="Pfam" id="PF07690">
    <property type="entry name" value="MFS_1"/>
    <property type="match status" value="1"/>
</dbReference>
<evidence type="ECO:0000313" key="8">
    <source>
        <dbReference type="EMBL" id="NAS21024.1"/>
    </source>
</evidence>
<sequence length="403" mass="41323">MSDEPTAAVLETGGGLSLRRGWTIVGALSITQTIGYGAIYYSFSVLLVPMSRELGATAPQIAAALTVSVLAGALCAPLVGRVLDVHGGRGVMTAGAALGTLALLAWSQVGGLPQLYAVFLLLGVASAMVLYEPAFAVIVSWFDASARANALLAVTIVAGFASSIFLPLTGLLVSSFDWRTALIILAVLYGVTAVPLHALVLRRGRLREDRPADRAATTREAVRSHPFWLLVVAFTTHGGAVAVISVLLVTYLIRLGHPPVFAATVAGLLGVLSVTGRVVTTGLRRRWAAAPIAGTVFAVQAAGAVLLPLVGHTAAGAIGCVLLFGIGFGVGTITRPHLLAERYGTTAYATIAGRIAFFSIGAKAVAPLAAFAGAETAGYPVILITVSALCGIAALSLFGYARI</sequence>
<dbReference type="Proteomes" id="UP000479526">
    <property type="component" value="Unassembled WGS sequence"/>
</dbReference>